<dbReference type="PIRSF" id="PIRSF002070">
    <property type="entry name" value="SSB"/>
    <property type="match status" value="1"/>
</dbReference>
<dbReference type="Gene3D" id="2.40.50.140">
    <property type="entry name" value="Nucleic acid-binding proteins"/>
    <property type="match status" value="1"/>
</dbReference>
<dbReference type="RefSeq" id="WP_062075524.1">
    <property type="nucleotide sequence ID" value="NZ_BBRC01000010.1"/>
</dbReference>
<dbReference type="AlphaFoldDB" id="A0A7Z0CLM3"/>
<dbReference type="SUPFAM" id="SSF50249">
    <property type="entry name" value="Nucleic acid-binding proteins"/>
    <property type="match status" value="1"/>
</dbReference>
<dbReference type="GO" id="GO:0003697">
    <property type="term" value="F:single-stranded DNA binding"/>
    <property type="evidence" value="ECO:0007669"/>
    <property type="project" value="InterPro"/>
</dbReference>
<keyword evidence="5" id="KW-1185">Reference proteome</keyword>
<dbReference type="Proteomes" id="UP000547973">
    <property type="component" value="Unassembled WGS sequence"/>
</dbReference>
<evidence type="ECO:0000256" key="1">
    <source>
        <dbReference type="ARBA" id="ARBA00023125"/>
    </source>
</evidence>
<protein>
    <recommendedName>
        <fullName evidence="2">Single-stranded DNA-binding protein</fullName>
    </recommendedName>
</protein>
<accession>A0A7Z0CLM3</accession>
<gene>
    <name evidence="4" type="ORF">BKA03_003089</name>
</gene>
<dbReference type="InterPro" id="IPR000424">
    <property type="entry name" value="Primosome_PriB/ssb"/>
</dbReference>
<name>A0A7Z0CLM3_9MICO</name>
<proteinExistence type="predicted"/>
<evidence type="ECO:0000256" key="2">
    <source>
        <dbReference type="PIRNR" id="PIRNR002070"/>
    </source>
</evidence>
<evidence type="ECO:0000256" key="3">
    <source>
        <dbReference type="SAM" id="MobiDB-lite"/>
    </source>
</evidence>
<feature type="region of interest" description="Disordered" evidence="3">
    <location>
        <begin position="121"/>
        <end position="140"/>
    </location>
</feature>
<dbReference type="Pfam" id="PF00436">
    <property type="entry name" value="SSB"/>
    <property type="match status" value="1"/>
</dbReference>
<dbReference type="GO" id="GO:0006260">
    <property type="term" value="P:DNA replication"/>
    <property type="evidence" value="ECO:0007669"/>
    <property type="project" value="InterPro"/>
</dbReference>
<dbReference type="EMBL" id="JACBZO010000002">
    <property type="protein sequence ID" value="NYI42915.1"/>
    <property type="molecule type" value="Genomic_DNA"/>
</dbReference>
<feature type="compositionally biased region" description="Low complexity" evidence="3">
    <location>
        <begin position="128"/>
        <end position="140"/>
    </location>
</feature>
<reference evidence="4 5" key="1">
    <citation type="submission" date="2020-07" db="EMBL/GenBank/DDBJ databases">
        <title>Sequencing the genomes of 1000 actinobacteria strains.</title>
        <authorList>
            <person name="Klenk H.-P."/>
        </authorList>
    </citation>
    <scope>NUCLEOTIDE SEQUENCE [LARGE SCALE GENOMIC DNA]</scope>
    <source>
        <strain evidence="4 5">DSM 19970</strain>
    </source>
</reference>
<dbReference type="InterPro" id="IPR012340">
    <property type="entry name" value="NA-bd_OB-fold"/>
</dbReference>
<organism evidence="4 5">
    <name type="scientific">Demequina lutea</name>
    <dbReference type="NCBI Taxonomy" id="431489"/>
    <lineage>
        <taxon>Bacteria</taxon>
        <taxon>Bacillati</taxon>
        <taxon>Actinomycetota</taxon>
        <taxon>Actinomycetes</taxon>
        <taxon>Micrococcales</taxon>
        <taxon>Demequinaceae</taxon>
        <taxon>Demequina</taxon>
    </lineage>
</organism>
<keyword evidence="1 2" id="KW-0238">DNA-binding</keyword>
<evidence type="ECO:0000313" key="4">
    <source>
        <dbReference type="EMBL" id="NYI42915.1"/>
    </source>
</evidence>
<sequence>MNDLTISVTGWVATDPKHIVGPTGTRLTSFRLASTARHFDRTRQEWTDGKTEWFTVRVFREAAINVKDSLAKGQPVVVRGRLSTHDWDSDTGQRTDLIIDADAIGHDLTKGVATFTRTQPTALGCDTEPAPEAPEASAAA</sequence>
<evidence type="ECO:0000313" key="5">
    <source>
        <dbReference type="Proteomes" id="UP000547973"/>
    </source>
</evidence>
<dbReference type="CDD" id="cd04496">
    <property type="entry name" value="SSB_OBF"/>
    <property type="match status" value="1"/>
</dbReference>
<comment type="caution">
    <text evidence="4">The sequence shown here is derived from an EMBL/GenBank/DDBJ whole genome shotgun (WGS) entry which is preliminary data.</text>
</comment>
<dbReference type="OrthoDB" id="4427276at2"/>
<dbReference type="InterPro" id="IPR011344">
    <property type="entry name" value="ssDNA-bd"/>
</dbReference>
<dbReference type="PROSITE" id="PS50935">
    <property type="entry name" value="SSB"/>
    <property type="match status" value="1"/>
</dbReference>